<accession>A0A6A6AE09</accession>
<evidence type="ECO:0000313" key="5">
    <source>
        <dbReference type="EMBL" id="KAF2129523.1"/>
    </source>
</evidence>
<gene>
    <name evidence="5" type="ORF">P153DRAFT_385728</name>
</gene>
<dbReference type="OrthoDB" id="10253476at2759"/>
<dbReference type="Pfam" id="PF23579">
    <property type="entry name" value="ARM_TBCD"/>
    <property type="match status" value="1"/>
</dbReference>
<dbReference type="Gene3D" id="1.25.10.10">
    <property type="entry name" value="Leucine-rich Repeat Variant"/>
    <property type="match status" value="1"/>
</dbReference>
<feature type="repeat" description="HEAT" evidence="2">
    <location>
        <begin position="355"/>
        <end position="392"/>
    </location>
</feature>
<keyword evidence="6" id="KW-1185">Reference proteome</keyword>
<evidence type="ECO:0000313" key="6">
    <source>
        <dbReference type="Proteomes" id="UP000799771"/>
    </source>
</evidence>
<dbReference type="PANTHER" id="PTHR12658:SF0">
    <property type="entry name" value="TUBULIN-SPECIFIC CHAPERONE D"/>
    <property type="match status" value="1"/>
</dbReference>
<dbReference type="InterPro" id="IPR022577">
    <property type="entry name" value="TBCD_C"/>
</dbReference>
<dbReference type="InterPro" id="IPR021133">
    <property type="entry name" value="HEAT_type_2"/>
</dbReference>
<dbReference type="SUPFAM" id="SSF48371">
    <property type="entry name" value="ARM repeat"/>
    <property type="match status" value="2"/>
</dbReference>
<keyword evidence="1" id="KW-0143">Chaperone</keyword>
<organism evidence="5 6">
    <name type="scientific">Dothidotthia symphoricarpi CBS 119687</name>
    <dbReference type="NCBI Taxonomy" id="1392245"/>
    <lineage>
        <taxon>Eukaryota</taxon>
        <taxon>Fungi</taxon>
        <taxon>Dikarya</taxon>
        <taxon>Ascomycota</taxon>
        <taxon>Pezizomycotina</taxon>
        <taxon>Dothideomycetes</taxon>
        <taxon>Pleosporomycetidae</taxon>
        <taxon>Pleosporales</taxon>
        <taxon>Dothidotthiaceae</taxon>
        <taxon>Dothidotthia</taxon>
    </lineage>
</organism>
<evidence type="ECO:0000259" key="4">
    <source>
        <dbReference type="Pfam" id="PF25767"/>
    </source>
</evidence>
<dbReference type="InterPro" id="IPR011989">
    <property type="entry name" value="ARM-like"/>
</dbReference>
<dbReference type="GO" id="GO:0048487">
    <property type="term" value="F:beta-tubulin binding"/>
    <property type="evidence" value="ECO:0007669"/>
    <property type="project" value="InterPro"/>
</dbReference>
<dbReference type="GO" id="GO:0007021">
    <property type="term" value="P:tubulin complex assembly"/>
    <property type="evidence" value="ECO:0007669"/>
    <property type="project" value="InterPro"/>
</dbReference>
<dbReference type="GeneID" id="54410890"/>
<dbReference type="GO" id="GO:0007023">
    <property type="term" value="P:post-chaperonin tubulin folding pathway"/>
    <property type="evidence" value="ECO:0007669"/>
    <property type="project" value="InterPro"/>
</dbReference>
<name>A0A6A6AE09_9PLEO</name>
<feature type="domain" description="Tubulin-folding cofactor D ARM repeats" evidence="4">
    <location>
        <begin position="348"/>
        <end position="552"/>
    </location>
</feature>
<proteinExistence type="predicted"/>
<sequence length="1198" mass="130937">MSTPEDDDLKLQRASASLLSDFEKLLPRLLRKRRNESSSGQVRQQVREVDMNKAFVLIQPFQEDPQLLDSHLKSFIPPLVSAYLESLSATSQEKPKKGFLPLSHAICQILNLLCKVRGEKVIKGFLNNEPRYLEPILQEFETGKNFQSRDEGVPSQSIVPWVERYILLLWLSHLMLAPFPLSSMSRPQSTEDMSTAFEIALPSEAPGITLRTLSICFECLRSASKERSAAANLLVTLCVRPDMQKLGLLDTLVKWSMSFFSRVSEDQADIHESLGVLSFLSRLVASATNEEIGPFLAAIYRSCRSVLDQESLAFVKSSAVARKLIVKILRNIVIHCLQATSAPLGLDPTSILEEVIEFLLEALADGDTPVRYGASKALSIITLKLDSELAEEVVDAILGSLNENVYWQGSKRNLSGVNPLRWHGLTLTLSHLLYRRAISTGQLPDALNALLLSLGFEQRSPTGGSVGTNVRDAACFGIWALSRRYATSDLLAVETSSIRASEHRKTLSVPQVLAIELVIVACLDPAGNIRRGSSAALQELIGRNPNTVEEGIPLVQVVDFHAVGLRQRAMCEVAIKAGKLQSMYWEALSESLLDWRGTGSLDSDSRLAAAEAVGLLSKDQPPEVVRQMSDQVRGLLGALRPREVEERQGLVSALSALVNTSNISTSLEGQTTSKETTVSKRGVFIHLWKLLDNELGLEEKAFTSPALRPELTASSVCNFIAAMAAMTNMLPKDSWPQEIPTVEITRLLNLCLVRHEESVLEAIIPAAAAVLPLLAGISGGNRDGLVSTWLSKLENEASYSGLRCSGHAVALGAAYGVLTDRRVDGLLNTNGTATEPQMRIVKVLTFRCTPAVAIEARTVALRALGILLRSCRETILPTDIKDQIASALHIALNDYTITERGDVGSLVRLEALNTVSSAWTSNIFKDEDVLSDQQIYTDILRLSLEKLDKVRARAAQIMEKGFPKRFAKASSTTTDDVSSHAYFATALAILQSSTTPAIKQAICLGFVSSAGMGSESVVQNSRAALLDLVDALPDSSTSDAQHFTLTDLANCLSDLVKGNLDNDRTVIPLLEVIAFLFDMQIMQRLTTTSSFNFRTLLSLTQKAHFKSSHMQKLHLALDVYRGLGTIPATRADTLTKVASMLLHPFPKIRITAAETLWILTREDGLKRQDWSLPGKSLKSAVEGIKTNVMATATTTTGV</sequence>
<evidence type="ECO:0000259" key="3">
    <source>
        <dbReference type="Pfam" id="PF12612"/>
    </source>
</evidence>
<reference evidence="5" key="1">
    <citation type="journal article" date="2020" name="Stud. Mycol.">
        <title>101 Dothideomycetes genomes: a test case for predicting lifestyles and emergence of pathogens.</title>
        <authorList>
            <person name="Haridas S."/>
            <person name="Albert R."/>
            <person name="Binder M."/>
            <person name="Bloem J."/>
            <person name="Labutti K."/>
            <person name="Salamov A."/>
            <person name="Andreopoulos B."/>
            <person name="Baker S."/>
            <person name="Barry K."/>
            <person name="Bills G."/>
            <person name="Bluhm B."/>
            <person name="Cannon C."/>
            <person name="Castanera R."/>
            <person name="Culley D."/>
            <person name="Daum C."/>
            <person name="Ezra D."/>
            <person name="Gonzalez J."/>
            <person name="Henrissat B."/>
            <person name="Kuo A."/>
            <person name="Liang C."/>
            <person name="Lipzen A."/>
            <person name="Lutzoni F."/>
            <person name="Magnuson J."/>
            <person name="Mondo S."/>
            <person name="Nolan M."/>
            <person name="Ohm R."/>
            <person name="Pangilinan J."/>
            <person name="Park H.-J."/>
            <person name="Ramirez L."/>
            <person name="Alfaro M."/>
            <person name="Sun H."/>
            <person name="Tritt A."/>
            <person name="Yoshinaga Y."/>
            <person name="Zwiers L.-H."/>
            <person name="Turgeon B."/>
            <person name="Goodwin S."/>
            <person name="Spatafora J."/>
            <person name="Crous P."/>
            <person name="Grigoriev I."/>
        </authorList>
    </citation>
    <scope>NUCLEOTIDE SEQUENCE</scope>
    <source>
        <strain evidence="5">CBS 119687</strain>
    </source>
</reference>
<dbReference type="GO" id="GO:0000226">
    <property type="term" value="P:microtubule cytoskeleton organization"/>
    <property type="evidence" value="ECO:0007669"/>
    <property type="project" value="TreeGrafter"/>
</dbReference>
<dbReference type="Pfam" id="PF25767">
    <property type="entry name" value="ARM_TBCD_2nd"/>
    <property type="match status" value="1"/>
</dbReference>
<dbReference type="GO" id="GO:0005096">
    <property type="term" value="F:GTPase activator activity"/>
    <property type="evidence" value="ECO:0007669"/>
    <property type="project" value="InterPro"/>
</dbReference>
<dbReference type="EMBL" id="ML977506">
    <property type="protein sequence ID" value="KAF2129523.1"/>
    <property type="molecule type" value="Genomic_DNA"/>
</dbReference>
<feature type="domain" description="Tubulin-folding cofactor D C-terminal" evidence="3">
    <location>
        <begin position="933"/>
        <end position="1112"/>
    </location>
</feature>
<dbReference type="PANTHER" id="PTHR12658">
    <property type="entry name" value="BETA-TUBULIN COFACTOR D"/>
    <property type="match status" value="1"/>
</dbReference>
<dbReference type="InterPro" id="IPR033162">
    <property type="entry name" value="TBCD"/>
</dbReference>
<dbReference type="PROSITE" id="PS50077">
    <property type="entry name" value="HEAT_REPEAT"/>
    <property type="match status" value="1"/>
</dbReference>
<dbReference type="InterPro" id="IPR016024">
    <property type="entry name" value="ARM-type_fold"/>
</dbReference>
<evidence type="ECO:0000256" key="2">
    <source>
        <dbReference type="PROSITE-ProRule" id="PRU00103"/>
    </source>
</evidence>
<dbReference type="AlphaFoldDB" id="A0A6A6AE09"/>
<dbReference type="Pfam" id="PF12612">
    <property type="entry name" value="TFCD_C"/>
    <property type="match status" value="1"/>
</dbReference>
<dbReference type="RefSeq" id="XP_033523912.1">
    <property type="nucleotide sequence ID" value="XM_033670458.1"/>
</dbReference>
<dbReference type="Proteomes" id="UP000799771">
    <property type="component" value="Unassembled WGS sequence"/>
</dbReference>
<dbReference type="InterPro" id="IPR058033">
    <property type="entry name" value="ARM_TBCD_2nd"/>
</dbReference>
<evidence type="ECO:0000256" key="1">
    <source>
        <dbReference type="ARBA" id="ARBA00023186"/>
    </source>
</evidence>
<protein>
    <submittedName>
        <fullName evidence="5">Uncharacterized protein</fullName>
    </submittedName>
</protein>